<dbReference type="Pfam" id="PF00107">
    <property type="entry name" value="ADH_zinc_N"/>
    <property type="match status" value="1"/>
</dbReference>
<keyword evidence="3 7" id="KW-0479">Metal-binding</keyword>
<evidence type="ECO:0000256" key="4">
    <source>
        <dbReference type="ARBA" id="ARBA00022833"/>
    </source>
</evidence>
<accession>A0ABT0X5W6</accession>
<dbReference type="CDD" id="cd08282">
    <property type="entry name" value="PFDH_like"/>
    <property type="match status" value="1"/>
</dbReference>
<proteinExistence type="inferred from homology"/>
<dbReference type="Gene3D" id="3.40.50.720">
    <property type="entry name" value="NAD(P)-binding Rossmann-like Domain"/>
    <property type="match status" value="1"/>
</dbReference>
<dbReference type="EMBL" id="JAMQGM010000023">
    <property type="protein sequence ID" value="MCM2577928.1"/>
    <property type="molecule type" value="Genomic_DNA"/>
</dbReference>
<dbReference type="PANTHER" id="PTHR42813">
    <property type="entry name" value="ZINC-TYPE ALCOHOL DEHYDROGENASE-LIKE"/>
    <property type="match status" value="1"/>
</dbReference>
<dbReference type="Pfam" id="PF08240">
    <property type="entry name" value="ADH_N"/>
    <property type="match status" value="1"/>
</dbReference>
<gene>
    <name evidence="10" type="ORF">M1E25_11260</name>
</gene>
<keyword evidence="6" id="KW-0520">NAD</keyword>
<evidence type="ECO:0000256" key="2">
    <source>
        <dbReference type="ARBA" id="ARBA00008072"/>
    </source>
</evidence>
<protein>
    <submittedName>
        <fullName evidence="10">Glutathione-independent formaldehyde dehydrogenase</fullName>
    </submittedName>
</protein>
<dbReference type="InterPro" id="IPR036291">
    <property type="entry name" value="NAD(P)-bd_dom_sf"/>
</dbReference>
<dbReference type="SUPFAM" id="SSF50129">
    <property type="entry name" value="GroES-like"/>
    <property type="match status" value="1"/>
</dbReference>
<dbReference type="PANTHER" id="PTHR42813:SF3">
    <property type="entry name" value="GLUTATHIONE-INDEPENDENT FORMALDEHYDE DEHYDROGENASE"/>
    <property type="match status" value="1"/>
</dbReference>
<evidence type="ECO:0000313" key="10">
    <source>
        <dbReference type="EMBL" id="MCM2577928.1"/>
    </source>
</evidence>
<comment type="similarity">
    <text evidence="2 7">Belongs to the zinc-containing alcohol dehydrogenase family.</text>
</comment>
<comment type="caution">
    <text evidence="10">The sequence shown here is derived from an EMBL/GenBank/DDBJ whole genome shotgun (WGS) entry which is preliminary data.</text>
</comment>
<keyword evidence="4 7" id="KW-0862">Zinc</keyword>
<evidence type="ECO:0000256" key="3">
    <source>
        <dbReference type="ARBA" id="ARBA00022723"/>
    </source>
</evidence>
<evidence type="ECO:0000256" key="6">
    <source>
        <dbReference type="ARBA" id="ARBA00023027"/>
    </source>
</evidence>
<dbReference type="InterPro" id="IPR013149">
    <property type="entry name" value="ADH-like_C"/>
</dbReference>
<dbReference type="PROSITE" id="PS00059">
    <property type="entry name" value="ADH_ZINC"/>
    <property type="match status" value="1"/>
</dbReference>
<feature type="domain" description="Alcohol dehydrogenase-like N-terminal" evidence="9">
    <location>
        <begin position="25"/>
        <end position="144"/>
    </location>
</feature>
<dbReference type="Proteomes" id="UP001167160">
    <property type="component" value="Unassembled WGS sequence"/>
</dbReference>
<dbReference type="InterPro" id="IPR011032">
    <property type="entry name" value="GroES-like_sf"/>
</dbReference>
<evidence type="ECO:0000256" key="1">
    <source>
        <dbReference type="ARBA" id="ARBA00001947"/>
    </source>
</evidence>
<evidence type="ECO:0000256" key="7">
    <source>
        <dbReference type="RuleBase" id="RU361277"/>
    </source>
</evidence>
<keyword evidence="5" id="KW-0560">Oxidoreductase</keyword>
<dbReference type="InterPro" id="IPR013154">
    <property type="entry name" value="ADH-like_N"/>
</dbReference>
<dbReference type="Gene3D" id="3.90.180.10">
    <property type="entry name" value="Medium-chain alcohol dehydrogenases, catalytic domain"/>
    <property type="match status" value="1"/>
</dbReference>
<evidence type="ECO:0000259" key="9">
    <source>
        <dbReference type="Pfam" id="PF08240"/>
    </source>
</evidence>
<evidence type="ECO:0000259" key="8">
    <source>
        <dbReference type="Pfam" id="PF00107"/>
    </source>
</evidence>
<organism evidence="10 11">
    <name type="scientific">Streptomyces meridianus</name>
    <dbReference type="NCBI Taxonomy" id="2938945"/>
    <lineage>
        <taxon>Bacteria</taxon>
        <taxon>Bacillati</taxon>
        <taxon>Actinomycetota</taxon>
        <taxon>Actinomycetes</taxon>
        <taxon>Kitasatosporales</taxon>
        <taxon>Streptomycetaceae</taxon>
        <taxon>Streptomyces</taxon>
    </lineage>
</organism>
<dbReference type="RefSeq" id="WP_251413457.1">
    <property type="nucleotide sequence ID" value="NZ_JAMQGM010000023.1"/>
</dbReference>
<evidence type="ECO:0000313" key="11">
    <source>
        <dbReference type="Proteomes" id="UP001167160"/>
    </source>
</evidence>
<evidence type="ECO:0000256" key="5">
    <source>
        <dbReference type="ARBA" id="ARBA00023002"/>
    </source>
</evidence>
<sequence length="380" mass="40702">MKAVVYQGPFEVAVEEVEKPRTQHPNDVIVRVTSSAICGSDLHMYEGRTAAEPGIVFGHENMGIIEECGDGVTSLKAGDRVVMPFNVACGFCKNCSTGFTGFCTTVNPGFAGGAYGYVAMGPWTGGQAEYLRVPYADFNCLKLPEGREHESDFILLADIFPTGYHGCELADVRPGESVCVYGAGPVGLMAAYSAMLRGASKVFVVDRVTERLQKAAEIGCIPVNFAEGNPVEQIKEQTGGQGSDKGVDAVGYQAQARGGEGREEPAAVLNSLIQTVRPTGALGIPGLYVPADPGGPDEQAKRGQLMVSIGKLFEKGLRLGTGQCNVKRYNRQLRDMIIEGRARPSFVVSHELSLADAPMAYEKFDKRIEGFTKVVLHPQA</sequence>
<dbReference type="SUPFAM" id="SSF51735">
    <property type="entry name" value="NAD(P)-binding Rossmann-fold domains"/>
    <property type="match status" value="1"/>
</dbReference>
<name>A0ABT0X5W6_9ACTN</name>
<comment type="cofactor">
    <cofactor evidence="1 7">
        <name>Zn(2+)</name>
        <dbReference type="ChEBI" id="CHEBI:29105"/>
    </cofactor>
</comment>
<feature type="domain" description="Alcohol dehydrogenase-like C-terminal" evidence="8">
    <location>
        <begin position="185"/>
        <end position="254"/>
    </location>
</feature>
<keyword evidence="11" id="KW-1185">Reference proteome</keyword>
<reference evidence="10" key="1">
    <citation type="journal article" date="2023" name="Int. J. Syst. Evol. Microbiol.">
        <title>Streptomyces meridianus sp. nov. isolated from brackish water of the Tagus estuary in Alcochete, Portugal.</title>
        <authorList>
            <person name="Santos J.D.N."/>
            <person name="Klimek D."/>
            <person name="Calusinska M."/>
            <person name="Lobo Da Cunha A."/>
            <person name="Catita J."/>
            <person name="Goncalves H."/>
            <person name="Gonzalez I."/>
            <person name="Reyes F."/>
            <person name="Lage O.M."/>
        </authorList>
    </citation>
    <scope>NUCLEOTIDE SEQUENCE</scope>
    <source>
        <strain evidence="10">MTZ3.1</strain>
    </source>
</reference>
<dbReference type="InterPro" id="IPR002328">
    <property type="entry name" value="ADH_Zn_CS"/>
</dbReference>